<sequence length="392" mass="44799">MKILHVTNFFKPSWEAGGIARVAYEISKNLVKEGHEVTVFTTDGFKSRLKIIKNKPVDVDGINTYYFRNLSNYLTKRNIVIPYYLPFIARRKIQDFDVIHIHEHRTLLAVIVHYYSKKYNIPYVLQAHGTLPNTIGKQKQKNIFDAIWGNEILKDASKLISVSDTEVDQYLQMKIPSEKIYTIPNGMDTNSFCKLPAKGTFRKKYNINENKIVLFLGRLHERKGIDFLIKAYADLIKEKNDVVLVLAGSDDGYQDKTELLIDKFNLKNNVIITGYIDTFDKLAAYVDCDVLVYPSILEIFGLVPFEAIMCGSPVIVTDDCGCGELIKKASCGCLVKYGDVTDLKNKMKLILENPDLGNKFVENGQKYITNNLTWPLICKKIEALYENCIYKT</sequence>
<dbReference type="Gene3D" id="3.40.50.2000">
    <property type="entry name" value="Glycogen Phosphorylase B"/>
    <property type="match status" value="2"/>
</dbReference>
<dbReference type="InterPro" id="IPR001296">
    <property type="entry name" value="Glyco_trans_1"/>
</dbReference>
<dbReference type="Pfam" id="PF00534">
    <property type="entry name" value="Glycos_transf_1"/>
    <property type="match status" value="1"/>
</dbReference>
<dbReference type="KEGG" id="mby:MSBRM_0774"/>
<evidence type="ECO:0000259" key="2">
    <source>
        <dbReference type="Pfam" id="PF13439"/>
    </source>
</evidence>
<dbReference type="RefSeq" id="WP_048154675.1">
    <property type="nucleotide sequence ID" value="NZ_CP009528.1"/>
</dbReference>
<keyword evidence="4" id="KW-1185">Reference proteome</keyword>
<dbReference type="InterPro" id="IPR050194">
    <property type="entry name" value="Glycosyltransferase_grp1"/>
</dbReference>
<evidence type="ECO:0000313" key="3">
    <source>
        <dbReference type="EMBL" id="AKB53772.1"/>
    </source>
</evidence>
<dbReference type="Pfam" id="PF13439">
    <property type="entry name" value="Glyco_transf_4"/>
    <property type="match status" value="1"/>
</dbReference>
<dbReference type="PATRIC" id="fig|1434108.4.peg.936"/>
<feature type="domain" description="Glycosyl transferase family 1" evidence="1">
    <location>
        <begin position="200"/>
        <end position="366"/>
    </location>
</feature>
<protein>
    <recommendedName>
        <fullName evidence="5">Glycosyltransferase</fullName>
    </recommendedName>
</protein>
<dbReference type="SUPFAM" id="SSF53756">
    <property type="entry name" value="UDP-Glycosyltransferase/glycogen phosphorylase"/>
    <property type="match status" value="1"/>
</dbReference>
<dbReference type="HOGENOM" id="CLU_009583_2_1_2"/>
<organism evidence="3 4">
    <name type="scientific">Methanosarcina barkeri MS</name>
    <dbReference type="NCBI Taxonomy" id="1434108"/>
    <lineage>
        <taxon>Archaea</taxon>
        <taxon>Methanobacteriati</taxon>
        <taxon>Methanobacteriota</taxon>
        <taxon>Stenosarchaea group</taxon>
        <taxon>Methanomicrobia</taxon>
        <taxon>Methanosarcinales</taxon>
        <taxon>Methanosarcinaceae</taxon>
        <taxon>Methanosarcina</taxon>
    </lineage>
</organism>
<dbReference type="InterPro" id="IPR028098">
    <property type="entry name" value="Glyco_trans_4-like_N"/>
</dbReference>
<dbReference type="PANTHER" id="PTHR45947:SF3">
    <property type="entry name" value="SULFOQUINOVOSYL TRANSFERASE SQD2"/>
    <property type="match status" value="1"/>
</dbReference>
<reference evidence="3 4" key="1">
    <citation type="submission" date="2014-07" db="EMBL/GenBank/DDBJ databases">
        <title>Methanogenic archaea and the global carbon cycle.</title>
        <authorList>
            <person name="Henriksen J.R."/>
            <person name="Luke J."/>
            <person name="Reinhart S."/>
            <person name="Benedict M.N."/>
            <person name="Youngblut N.D."/>
            <person name="Metcalf M.E."/>
            <person name="Whitaker R.J."/>
            <person name="Metcalf W.W."/>
        </authorList>
    </citation>
    <scope>NUCLEOTIDE SEQUENCE [LARGE SCALE GENOMIC DNA]</scope>
    <source>
        <strain evidence="3 4">MS</strain>
    </source>
</reference>
<dbReference type="EMBL" id="CP009528">
    <property type="protein sequence ID" value="AKB53772.1"/>
    <property type="molecule type" value="Genomic_DNA"/>
</dbReference>
<dbReference type="AlphaFoldDB" id="A0A0E3QSE5"/>
<accession>A0A0E3QSE5</accession>
<name>A0A0E3QSE5_METBA</name>
<dbReference type="PANTHER" id="PTHR45947">
    <property type="entry name" value="SULFOQUINOVOSYL TRANSFERASE SQD2"/>
    <property type="match status" value="1"/>
</dbReference>
<evidence type="ECO:0000313" key="4">
    <source>
        <dbReference type="Proteomes" id="UP000033033"/>
    </source>
</evidence>
<dbReference type="STRING" id="1434108.MSBRM_0774"/>
<dbReference type="GeneID" id="24843983"/>
<feature type="domain" description="Glycosyltransferase subfamily 4-like N-terminal" evidence="2">
    <location>
        <begin position="17"/>
        <end position="190"/>
    </location>
</feature>
<evidence type="ECO:0000259" key="1">
    <source>
        <dbReference type="Pfam" id="PF00534"/>
    </source>
</evidence>
<dbReference type="Proteomes" id="UP000033033">
    <property type="component" value="Chromosome"/>
</dbReference>
<evidence type="ECO:0008006" key="5">
    <source>
        <dbReference type="Google" id="ProtNLM"/>
    </source>
</evidence>
<proteinExistence type="predicted"/>
<dbReference type="GO" id="GO:0016758">
    <property type="term" value="F:hexosyltransferase activity"/>
    <property type="evidence" value="ECO:0007669"/>
    <property type="project" value="TreeGrafter"/>
</dbReference>
<gene>
    <name evidence="3" type="ORF">MSBRM_0774</name>
</gene>